<dbReference type="GO" id="GO:0051015">
    <property type="term" value="F:actin filament binding"/>
    <property type="evidence" value="ECO:0007669"/>
    <property type="project" value="TreeGrafter"/>
</dbReference>
<keyword evidence="11" id="KW-1185">Reference proteome</keyword>
<keyword evidence="5 6" id="KW-0009">Actin-binding</keyword>
<dbReference type="Pfam" id="PF00063">
    <property type="entry name" value="Myosin_head"/>
    <property type="match status" value="1"/>
</dbReference>
<dbReference type="GO" id="GO:0000146">
    <property type="term" value="F:microfilament motor activity"/>
    <property type="evidence" value="ECO:0007669"/>
    <property type="project" value="TreeGrafter"/>
</dbReference>
<evidence type="ECO:0000256" key="3">
    <source>
        <dbReference type="ARBA" id="ARBA00023123"/>
    </source>
</evidence>
<name>A0AAU9JD78_9CILI</name>
<dbReference type="PANTHER" id="PTHR13140:SF706">
    <property type="entry name" value="DILUTE CLASS UNCONVENTIONAL MYOSIN, ISOFORM C"/>
    <property type="match status" value="1"/>
</dbReference>
<comment type="caution">
    <text evidence="6">Lacks conserved residue(s) required for the propagation of feature annotation.</text>
</comment>
<sequence length="1195" mass="138875">MLNSRKRDLLSNTNSFSIQQSRISETSFFSSTAQHSMLQELGLCDNLVYLQEHSENSIYKTISNRYESNMNFTFAGPLLLSVHKENDSSQYEFDKREEYSEASNILSPHLYSISSKAYFHMKEAKQNQVISLLGLSGSGKTFSTIHLIDHLIYISCKQESSLKMPNEFFDLLHSGIQALHIMGSIATKENLESTCCGMVTEIHFDSEFRSIGGSIKAKLLDITLPNSAGRTYNILHALLTNTRQNLQNLGLSNQSSKLLNNNAKANDLNQKIHDGDVLKRFFDNLKSLGIQRKDINNLLEVLAAVVHFYDITFASTGFITAGQKDGTKFLPRHRVAVQKVCRLLGTTEEKFNENFSNSGSKYEAESRMNDLARYIYNLAFDWLVIKINEQLGLKAKSFVEKRVLNELKNLSAKNKKEKSEDLFEKCRKMYTISIVDFPGFRNYETLGGFCSNLAFECLNFYSSGTYMKLLASLAEEKVSFKFLEIPKSRFIVDFSLAKDFGLLPNLISPDFDRYWKAFKQTVSQEESDCRNIIQISSDSKFIMKYTWGETEYDINDLRNEACSSYSPQINYPFLVKCTNPIIASMLKFNEKREQFTGSYYNFADFLRKSLTYLLGPLGENQCFVIYCMKTPSSRLDYEECISLFRSTLVIPSLLWEWYGYPNWISKEKFISDISPSLNLDFEATHTFIESFLKKLLNHEDFIVSLRYLVLKNDDIAILNEYVNKHNHKDIASEMSFDISNNSIDGKRSVKSKSNKNNFEVNNLFGYSISGNTVDIVEPRMHDYLDSLYTVEEMSFERIELTDSFLDRKTKSNTSLQIKSKENIIKISSSKDFMSIAHYCTNFKRFDYRDCMHEIVTIQSIWRGIKTRKYFNALLILYRNARMIQKHWRGFICRKKINFLKLAIVLIQMKARKFFNKKVRAARRIQKWYRKILAQRQLELEIQNEIEQNLSKRSSLSTNSRTSTDKRNKSSEFANLNSEMIRKIVRSHTESAVHDDEVLFTPNILSTSRELARNHHIRQGSNNLPVEDRLRLQECNRQSKIAEIQRKQKEEEARQLTLSPHINKPRSYDKSFLERQALKQEEIRQKREMLALEKAAATEEHFTFTPTINKPKEKSTQNNTIDNLYIWAKIKENKMNKAREAQDAEVSKQMEVFRISEKNEKIIQQRNKRRQQSLSVVQAMENSLFAYWPSEKSNKS</sequence>
<dbReference type="Gene3D" id="3.40.850.10">
    <property type="entry name" value="Kinesin motor domain"/>
    <property type="match status" value="1"/>
</dbReference>
<dbReference type="PROSITE" id="PS50096">
    <property type="entry name" value="IQ"/>
    <property type="match status" value="1"/>
</dbReference>
<dbReference type="Proteomes" id="UP001162131">
    <property type="component" value="Unassembled WGS sequence"/>
</dbReference>
<dbReference type="InterPro" id="IPR001609">
    <property type="entry name" value="Myosin_head_motor_dom-like"/>
</dbReference>
<evidence type="ECO:0000256" key="7">
    <source>
        <dbReference type="SAM" id="Coils"/>
    </source>
</evidence>
<organism evidence="10 11">
    <name type="scientific">Blepharisma stoltei</name>
    <dbReference type="NCBI Taxonomy" id="1481888"/>
    <lineage>
        <taxon>Eukaryota</taxon>
        <taxon>Sar</taxon>
        <taxon>Alveolata</taxon>
        <taxon>Ciliophora</taxon>
        <taxon>Postciliodesmatophora</taxon>
        <taxon>Heterotrichea</taxon>
        <taxon>Heterotrichida</taxon>
        <taxon>Blepharismidae</taxon>
        <taxon>Blepharisma</taxon>
    </lineage>
</organism>
<dbReference type="PANTHER" id="PTHR13140">
    <property type="entry name" value="MYOSIN"/>
    <property type="match status" value="1"/>
</dbReference>
<dbReference type="InterPro" id="IPR000048">
    <property type="entry name" value="IQ_motif_EF-hand-BS"/>
</dbReference>
<dbReference type="GO" id="GO:0005524">
    <property type="term" value="F:ATP binding"/>
    <property type="evidence" value="ECO:0007669"/>
    <property type="project" value="UniProtKB-UniRule"/>
</dbReference>
<dbReference type="InterPro" id="IPR027417">
    <property type="entry name" value="P-loop_NTPase"/>
</dbReference>
<keyword evidence="2 6" id="KW-0067">ATP-binding</keyword>
<dbReference type="Pfam" id="PF00612">
    <property type="entry name" value="IQ"/>
    <property type="match status" value="2"/>
</dbReference>
<dbReference type="PRINTS" id="PR00193">
    <property type="entry name" value="MYOSINHEAVY"/>
</dbReference>
<keyword evidence="3 6" id="KW-0518">Myosin</keyword>
<dbReference type="GO" id="GO:0005737">
    <property type="term" value="C:cytoplasm"/>
    <property type="evidence" value="ECO:0007669"/>
    <property type="project" value="TreeGrafter"/>
</dbReference>
<comment type="similarity">
    <text evidence="6">Belongs to the TRAFAC class myosin-kinesin ATPase superfamily. Myosin family.</text>
</comment>
<dbReference type="SMART" id="SM00242">
    <property type="entry name" value="MYSc"/>
    <property type="match status" value="1"/>
</dbReference>
<dbReference type="PROSITE" id="PS51456">
    <property type="entry name" value="MYOSIN_MOTOR"/>
    <property type="match status" value="1"/>
</dbReference>
<reference evidence="10" key="1">
    <citation type="submission" date="2021-09" db="EMBL/GenBank/DDBJ databases">
        <authorList>
            <consortium name="AG Swart"/>
            <person name="Singh M."/>
            <person name="Singh A."/>
            <person name="Seah K."/>
            <person name="Emmerich C."/>
        </authorList>
    </citation>
    <scope>NUCLEOTIDE SEQUENCE</scope>
    <source>
        <strain evidence="10">ATCC30299</strain>
    </source>
</reference>
<protein>
    <recommendedName>
        <fullName evidence="9">Myosin motor domain-containing protein</fullName>
    </recommendedName>
</protein>
<dbReference type="SUPFAM" id="SSF52540">
    <property type="entry name" value="P-loop containing nucleoside triphosphate hydrolases"/>
    <property type="match status" value="1"/>
</dbReference>
<keyword evidence="4 6" id="KW-0505">Motor protein</keyword>
<evidence type="ECO:0000256" key="4">
    <source>
        <dbReference type="ARBA" id="ARBA00023175"/>
    </source>
</evidence>
<evidence type="ECO:0000256" key="5">
    <source>
        <dbReference type="ARBA" id="ARBA00023203"/>
    </source>
</evidence>
<dbReference type="EMBL" id="CAJZBQ010000028">
    <property type="protein sequence ID" value="CAG9321528.1"/>
    <property type="molecule type" value="Genomic_DNA"/>
</dbReference>
<feature type="compositionally biased region" description="Low complexity" evidence="8">
    <location>
        <begin position="950"/>
        <end position="961"/>
    </location>
</feature>
<dbReference type="SMART" id="SM00015">
    <property type="entry name" value="IQ"/>
    <property type="match status" value="3"/>
</dbReference>
<gene>
    <name evidence="10" type="ORF">BSTOLATCC_MIC28807</name>
</gene>
<dbReference type="Gene3D" id="1.10.10.820">
    <property type="match status" value="1"/>
</dbReference>
<feature type="binding site" evidence="6">
    <location>
        <begin position="134"/>
        <end position="141"/>
    </location>
    <ligand>
        <name>ATP</name>
        <dbReference type="ChEBI" id="CHEBI:30616"/>
    </ligand>
</feature>
<evidence type="ECO:0000313" key="10">
    <source>
        <dbReference type="EMBL" id="CAG9321528.1"/>
    </source>
</evidence>
<dbReference type="GO" id="GO:0007015">
    <property type="term" value="P:actin filament organization"/>
    <property type="evidence" value="ECO:0007669"/>
    <property type="project" value="TreeGrafter"/>
</dbReference>
<proteinExistence type="inferred from homology"/>
<evidence type="ECO:0000256" key="6">
    <source>
        <dbReference type="PROSITE-ProRule" id="PRU00782"/>
    </source>
</evidence>
<feature type="region of interest" description="Disordered" evidence="8">
    <location>
        <begin position="950"/>
        <end position="971"/>
    </location>
</feature>
<dbReference type="AlphaFoldDB" id="A0AAU9JD78"/>
<evidence type="ECO:0000259" key="9">
    <source>
        <dbReference type="PROSITE" id="PS51456"/>
    </source>
</evidence>
<evidence type="ECO:0000256" key="1">
    <source>
        <dbReference type="ARBA" id="ARBA00022741"/>
    </source>
</evidence>
<feature type="domain" description="Myosin motor" evidence="9">
    <location>
        <begin position="42"/>
        <end position="456"/>
    </location>
</feature>
<evidence type="ECO:0000256" key="2">
    <source>
        <dbReference type="ARBA" id="ARBA00022840"/>
    </source>
</evidence>
<dbReference type="Gene3D" id="1.20.120.720">
    <property type="entry name" value="Myosin VI head, motor domain, U50 subdomain"/>
    <property type="match status" value="1"/>
</dbReference>
<evidence type="ECO:0000313" key="11">
    <source>
        <dbReference type="Proteomes" id="UP001162131"/>
    </source>
</evidence>
<accession>A0AAU9JD78</accession>
<keyword evidence="1 6" id="KW-0547">Nucleotide-binding</keyword>
<feature type="coiled-coil region" evidence="7">
    <location>
        <begin position="1031"/>
        <end position="1099"/>
    </location>
</feature>
<dbReference type="Gene3D" id="1.20.58.530">
    <property type="match status" value="1"/>
</dbReference>
<dbReference type="GO" id="GO:0016459">
    <property type="term" value="C:myosin complex"/>
    <property type="evidence" value="ECO:0007669"/>
    <property type="project" value="UniProtKB-KW"/>
</dbReference>
<dbReference type="InterPro" id="IPR036961">
    <property type="entry name" value="Kinesin_motor_dom_sf"/>
</dbReference>
<comment type="caution">
    <text evidence="10">The sequence shown here is derived from an EMBL/GenBank/DDBJ whole genome shotgun (WGS) entry which is preliminary data.</text>
</comment>
<keyword evidence="7" id="KW-0175">Coiled coil</keyword>
<evidence type="ECO:0000256" key="8">
    <source>
        <dbReference type="SAM" id="MobiDB-lite"/>
    </source>
</evidence>
<dbReference type="GO" id="GO:0016020">
    <property type="term" value="C:membrane"/>
    <property type="evidence" value="ECO:0007669"/>
    <property type="project" value="TreeGrafter"/>
</dbReference>